<protein>
    <submittedName>
        <fullName evidence="2">Uncharacterized protein</fullName>
    </submittedName>
</protein>
<organism evidence="2 3">
    <name type="scientific">Faecalicatena orotica</name>
    <dbReference type="NCBI Taxonomy" id="1544"/>
    <lineage>
        <taxon>Bacteria</taxon>
        <taxon>Bacillati</taxon>
        <taxon>Bacillota</taxon>
        <taxon>Clostridia</taxon>
        <taxon>Lachnospirales</taxon>
        <taxon>Lachnospiraceae</taxon>
        <taxon>Faecalicatena</taxon>
    </lineage>
</organism>
<feature type="region of interest" description="Disordered" evidence="1">
    <location>
        <begin position="1"/>
        <end position="29"/>
    </location>
</feature>
<keyword evidence="3" id="KW-1185">Reference proteome</keyword>
<accession>A0A2Y9BDF8</accession>
<dbReference type="AlphaFoldDB" id="A0A2Y9BDF8"/>
<sequence length="29" mass="3237">MPREKAAGGSLREGIMEVASEQWTEQEES</sequence>
<proteinExistence type="predicted"/>
<comment type="caution">
    <text evidence="2">The sequence shown here is derived from an EMBL/GenBank/DDBJ whole genome shotgun (WGS) entry which is preliminary data.</text>
</comment>
<dbReference type="Proteomes" id="UP000245845">
    <property type="component" value="Unassembled WGS sequence"/>
</dbReference>
<reference evidence="2 3" key="1">
    <citation type="submission" date="2018-05" db="EMBL/GenBank/DDBJ databases">
        <title>The Hungate 1000. A catalogue of reference genomes from the rumen microbiome.</title>
        <authorList>
            <person name="Kelly W."/>
        </authorList>
    </citation>
    <scope>NUCLEOTIDE SEQUENCE [LARGE SCALE GENOMIC DNA]</scope>
    <source>
        <strain evidence="2 3">NLAE-zl-C242</strain>
    </source>
</reference>
<dbReference type="EMBL" id="QGDL01000001">
    <property type="protein sequence ID" value="PWJ32483.1"/>
    <property type="molecule type" value="Genomic_DNA"/>
</dbReference>
<evidence type="ECO:0000256" key="1">
    <source>
        <dbReference type="SAM" id="MobiDB-lite"/>
    </source>
</evidence>
<gene>
    <name evidence="2" type="ORF">A8806_101776</name>
</gene>
<evidence type="ECO:0000313" key="2">
    <source>
        <dbReference type="EMBL" id="PWJ32483.1"/>
    </source>
</evidence>
<evidence type="ECO:0000313" key="3">
    <source>
        <dbReference type="Proteomes" id="UP000245845"/>
    </source>
</evidence>
<name>A0A2Y9BDF8_9FIRM</name>